<dbReference type="PANTHER" id="PTHR43668">
    <property type="entry name" value="ALLANTOINASE"/>
    <property type="match status" value="1"/>
</dbReference>
<dbReference type="SUPFAM" id="SSF51338">
    <property type="entry name" value="Composite domain of metallo-dependent hydrolases"/>
    <property type="match status" value="1"/>
</dbReference>
<gene>
    <name evidence="3" type="ORF">A9200_14810</name>
</gene>
<dbReference type="Pfam" id="PF12890">
    <property type="entry name" value="DHOase"/>
    <property type="match status" value="1"/>
</dbReference>
<evidence type="ECO:0000259" key="2">
    <source>
        <dbReference type="Pfam" id="PF12890"/>
    </source>
</evidence>
<proteinExistence type="predicted"/>
<dbReference type="RefSeq" id="WP_068483332.1">
    <property type="nucleotide sequence ID" value="NZ_CP018760.1"/>
</dbReference>
<dbReference type="STRING" id="1836467.BTR34_15240"/>
<dbReference type="InterPro" id="IPR011059">
    <property type="entry name" value="Metal-dep_hydrolase_composite"/>
</dbReference>
<accession>A0A1B7ZCJ9</accession>
<protein>
    <submittedName>
        <fullName evidence="3">Dihydroorotase</fullName>
    </submittedName>
</protein>
<evidence type="ECO:0000256" key="1">
    <source>
        <dbReference type="ARBA" id="ARBA00022975"/>
    </source>
</evidence>
<reference evidence="4" key="1">
    <citation type="submission" date="2016-06" db="EMBL/GenBank/DDBJ databases">
        <authorList>
            <person name="Zhan P."/>
        </authorList>
    </citation>
    <scope>NUCLEOTIDE SEQUENCE [LARGE SCALE GENOMIC DNA]</scope>
    <source>
        <strain evidence="4">T28</strain>
    </source>
</reference>
<name>A0A1B7ZCJ9_9FLAO</name>
<dbReference type="InterPro" id="IPR004722">
    <property type="entry name" value="DHOase"/>
</dbReference>
<organism evidence="3 4">
    <name type="scientific">Maribacter hydrothermalis</name>
    <dbReference type="NCBI Taxonomy" id="1836467"/>
    <lineage>
        <taxon>Bacteria</taxon>
        <taxon>Pseudomonadati</taxon>
        <taxon>Bacteroidota</taxon>
        <taxon>Flavobacteriia</taxon>
        <taxon>Flavobacteriales</taxon>
        <taxon>Flavobacteriaceae</taxon>
        <taxon>Maribacter</taxon>
    </lineage>
</organism>
<dbReference type="KEGG" id="mart:BTR34_15240"/>
<dbReference type="PANTHER" id="PTHR43668:SF2">
    <property type="entry name" value="ALLANTOINASE"/>
    <property type="match status" value="1"/>
</dbReference>
<dbReference type="GO" id="GO:0046872">
    <property type="term" value="F:metal ion binding"/>
    <property type="evidence" value="ECO:0007669"/>
    <property type="project" value="InterPro"/>
</dbReference>
<dbReference type="Gene3D" id="2.30.40.10">
    <property type="entry name" value="Urease, subunit C, domain 1"/>
    <property type="match status" value="1"/>
</dbReference>
<dbReference type="InterPro" id="IPR050138">
    <property type="entry name" value="DHOase/Allantoinase_Hydrolase"/>
</dbReference>
<feature type="domain" description="Dihydroorotase catalytic" evidence="2">
    <location>
        <begin position="63"/>
        <end position="239"/>
    </location>
</feature>
<sequence length="419" mass="45680">MNILLKSVTIVHSKIKSLHLKKRDILIKNGVIAAIETSIEPKGKTNIINEKNLHVSLGWFDSGVSFGEPGYEERETIENGLLTAAKSGFTDIILNTSSHPTPDSSSDIVYLKNAAKDFLTKLHPLGNLTVKGESQALAELYDMKNAGAIGFYDYKHPLTNANLLKIALQYAQNFDGLVFSFPMDTSISGKGIVNEGITSTKLGLKGIPTLAEELQIARDLFILEYTGGKLFIPTISTANSVKLIADAKKKGLQVYCSVAVHNLVISDEALEDFDTQYKVMPPLRTAVDIKALQKGVKNGTIDFVTSDHTPLNVELKHVEFDNACFGTIGLESTFGMLNELLGIEDTIELLTKGRSVFGIKEPELKVEQPANLSLFTTDDAYKFSEDQILSSSKNSMAIGKPMKGKVVGSIANNQLILNK</sequence>
<dbReference type="Gene3D" id="3.20.20.140">
    <property type="entry name" value="Metal-dependent hydrolases"/>
    <property type="match status" value="1"/>
</dbReference>
<evidence type="ECO:0000313" key="3">
    <source>
        <dbReference type="EMBL" id="OBR40857.1"/>
    </source>
</evidence>
<dbReference type="GO" id="GO:0005737">
    <property type="term" value="C:cytoplasm"/>
    <property type="evidence" value="ECO:0007669"/>
    <property type="project" value="TreeGrafter"/>
</dbReference>
<keyword evidence="4" id="KW-1185">Reference proteome</keyword>
<dbReference type="Proteomes" id="UP000092164">
    <property type="component" value="Unassembled WGS sequence"/>
</dbReference>
<comment type="caution">
    <text evidence="3">The sequence shown here is derived from an EMBL/GenBank/DDBJ whole genome shotgun (WGS) entry which is preliminary data.</text>
</comment>
<dbReference type="GO" id="GO:0006221">
    <property type="term" value="P:pyrimidine nucleotide biosynthetic process"/>
    <property type="evidence" value="ECO:0007669"/>
    <property type="project" value="UniProtKB-KW"/>
</dbReference>
<dbReference type="InterPro" id="IPR032466">
    <property type="entry name" value="Metal_Hydrolase"/>
</dbReference>
<dbReference type="GO" id="GO:0004151">
    <property type="term" value="F:dihydroorotase activity"/>
    <property type="evidence" value="ECO:0007669"/>
    <property type="project" value="InterPro"/>
</dbReference>
<dbReference type="AlphaFoldDB" id="A0A1B7ZCJ9"/>
<dbReference type="CDD" id="cd01317">
    <property type="entry name" value="DHOase_IIa"/>
    <property type="match status" value="1"/>
</dbReference>
<keyword evidence="1" id="KW-0665">Pyrimidine biosynthesis</keyword>
<dbReference type="GO" id="GO:0006145">
    <property type="term" value="P:purine nucleobase catabolic process"/>
    <property type="evidence" value="ECO:0007669"/>
    <property type="project" value="TreeGrafter"/>
</dbReference>
<dbReference type="OrthoDB" id="9765462at2"/>
<evidence type="ECO:0000313" key="4">
    <source>
        <dbReference type="Proteomes" id="UP000092164"/>
    </source>
</evidence>
<dbReference type="EMBL" id="LZFP01000005">
    <property type="protein sequence ID" value="OBR40857.1"/>
    <property type="molecule type" value="Genomic_DNA"/>
</dbReference>
<dbReference type="GO" id="GO:0004038">
    <property type="term" value="F:allantoinase activity"/>
    <property type="evidence" value="ECO:0007669"/>
    <property type="project" value="TreeGrafter"/>
</dbReference>
<dbReference type="SUPFAM" id="SSF51556">
    <property type="entry name" value="Metallo-dependent hydrolases"/>
    <property type="match status" value="1"/>
</dbReference>
<dbReference type="InterPro" id="IPR024403">
    <property type="entry name" value="DHOase_cat"/>
</dbReference>